<gene>
    <name evidence="2" type="ORF">G6R27_01115</name>
</gene>
<keyword evidence="3" id="KW-1185">Reference proteome</keyword>
<keyword evidence="1" id="KW-0812">Transmembrane</keyword>
<reference evidence="2 3" key="1">
    <citation type="submission" date="2020-02" db="EMBL/GenBank/DDBJ databases">
        <title>Fructobacillus sp. isolated from paper mulberry of Taiwan.</title>
        <authorList>
            <person name="Lin S.-T."/>
        </authorList>
    </citation>
    <scope>NUCLEOTIDE SEQUENCE [LARGE SCALE GENOMIC DNA]</scope>
    <source>
        <strain evidence="2 3">M1-10</strain>
    </source>
</reference>
<evidence type="ECO:0008006" key="4">
    <source>
        <dbReference type="Google" id="ProtNLM"/>
    </source>
</evidence>
<dbReference type="InterPro" id="IPR038750">
    <property type="entry name" value="YczE/YyaS-like"/>
</dbReference>
<protein>
    <recommendedName>
        <fullName evidence="4">Sugar specific permease</fullName>
    </recommendedName>
</protein>
<name>A0ABS5QNL0_9LACO</name>
<evidence type="ECO:0000256" key="1">
    <source>
        <dbReference type="SAM" id="Phobius"/>
    </source>
</evidence>
<feature type="transmembrane region" description="Helical" evidence="1">
    <location>
        <begin position="111"/>
        <end position="132"/>
    </location>
</feature>
<proteinExistence type="predicted"/>
<comment type="caution">
    <text evidence="2">The sequence shown here is derived from an EMBL/GenBank/DDBJ whole genome shotgun (WGS) entry which is preliminary data.</text>
</comment>
<feature type="transmembrane region" description="Helical" evidence="1">
    <location>
        <begin position="161"/>
        <end position="178"/>
    </location>
</feature>
<evidence type="ECO:0000313" key="2">
    <source>
        <dbReference type="EMBL" id="MBS9334635.1"/>
    </source>
</evidence>
<dbReference type="Proteomes" id="UP001519418">
    <property type="component" value="Unassembled WGS sequence"/>
</dbReference>
<dbReference type="RefSeq" id="WP_213819249.1">
    <property type="nucleotide sequence ID" value="NZ_JAAMFI010000001.1"/>
</dbReference>
<sequence length="215" mass="24107">MKNTIRVRIFFFLFGLILVAFGNALTIVSGAGNGLWTAAALGLAQLFGQPFALLWFWLGLLVILVNALLSRSLSWVNLVGEFSFVLFFSQLIHLFVTVLKQEWPIESVLSYAFRVMFVIFGIVLVCLGTSFYQRANLWMYPTDSLTDILAFKFFSGNPFKGQLLAFVPAVLLIVLTYLKTGDWVGIQLGTLLALFFNGPLIAFFHRHACPSLKHN</sequence>
<feature type="transmembrane region" description="Helical" evidence="1">
    <location>
        <begin position="46"/>
        <end position="69"/>
    </location>
</feature>
<accession>A0ABS5QNL0</accession>
<dbReference type="PANTHER" id="PTHR40078">
    <property type="entry name" value="INTEGRAL MEMBRANE PROTEIN-RELATED"/>
    <property type="match status" value="1"/>
</dbReference>
<evidence type="ECO:0000313" key="3">
    <source>
        <dbReference type="Proteomes" id="UP001519418"/>
    </source>
</evidence>
<organism evidence="2 3">
    <name type="scientific">Fructobacillus papyriferae</name>
    <dbReference type="NCBI Taxonomy" id="2713171"/>
    <lineage>
        <taxon>Bacteria</taxon>
        <taxon>Bacillati</taxon>
        <taxon>Bacillota</taxon>
        <taxon>Bacilli</taxon>
        <taxon>Lactobacillales</taxon>
        <taxon>Lactobacillaceae</taxon>
        <taxon>Fructobacillus</taxon>
    </lineage>
</organism>
<dbReference type="Pfam" id="PF19700">
    <property type="entry name" value="DUF6198"/>
    <property type="match status" value="1"/>
</dbReference>
<dbReference type="EMBL" id="JAAMFI010000001">
    <property type="protein sequence ID" value="MBS9334635.1"/>
    <property type="molecule type" value="Genomic_DNA"/>
</dbReference>
<feature type="transmembrane region" description="Helical" evidence="1">
    <location>
        <begin position="184"/>
        <end position="204"/>
    </location>
</feature>
<keyword evidence="1" id="KW-1133">Transmembrane helix</keyword>
<feature type="transmembrane region" description="Helical" evidence="1">
    <location>
        <begin position="76"/>
        <end position="99"/>
    </location>
</feature>
<dbReference type="PANTHER" id="PTHR40078:SF1">
    <property type="entry name" value="INTEGRAL MEMBRANE PROTEIN"/>
    <property type="match status" value="1"/>
</dbReference>
<keyword evidence="1" id="KW-0472">Membrane</keyword>